<dbReference type="InterPro" id="IPR003423">
    <property type="entry name" value="OMP_efflux"/>
</dbReference>
<accession>A0A2W5GMM5</accession>
<dbReference type="InterPro" id="IPR010131">
    <property type="entry name" value="MdtP/NodT-like"/>
</dbReference>
<dbReference type="GO" id="GO:0015562">
    <property type="term" value="F:efflux transmembrane transporter activity"/>
    <property type="evidence" value="ECO:0007669"/>
    <property type="project" value="InterPro"/>
</dbReference>
<dbReference type="PANTHER" id="PTHR30203">
    <property type="entry name" value="OUTER MEMBRANE CATION EFFLUX PROTEIN"/>
    <property type="match status" value="1"/>
</dbReference>
<evidence type="ECO:0000313" key="3">
    <source>
        <dbReference type="Proteomes" id="UP000249645"/>
    </source>
</evidence>
<sequence>NQMNDLQSELRLLTMDTLHTTFVPAVQDEALASYKPNSFSLETLVDSAFQNRTDLKMAKVNTDINKLNLDYQRALAVPDLTASANYDQQGGYINHQVQVGLAMDLPFFSRNQGNIKAAKTSIDIAKVNQDNTQFTVQENVYRALQKAYDMDKMYKTVDTSFTNDFQKLQEQVLINYQKRNIGLLDFLDFYDSYKQNVLQMNQILYNKVQSFEDLNYYTATNFFK</sequence>
<gene>
    <name evidence="2" type="ORF">DI598_14460</name>
</gene>
<feature type="non-terminal residue" evidence="2">
    <location>
        <position position="1"/>
    </location>
</feature>
<proteinExistence type="inferred from homology"/>
<dbReference type="PANTHER" id="PTHR30203:SF23">
    <property type="entry name" value="OUTER MEMBRANE EFFLUX PROTEIN"/>
    <property type="match status" value="1"/>
</dbReference>
<dbReference type="Gene3D" id="1.20.1600.10">
    <property type="entry name" value="Outer membrane efflux proteins (OEP)"/>
    <property type="match status" value="1"/>
</dbReference>
<protein>
    <submittedName>
        <fullName evidence="2">TolC family protein</fullName>
    </submittedName>
</protein>
<organism evidence="2 3">
    <name type="scientific">Pseudopedobacter saltans</name>
    <dbReference type="NCBI Taxonomy" id="151895"/>
    <lineage>
        <taxon>Bacteria</taxon>
        <taxon>Pseudomonadati</taxon>
        <taxon>Bacteroidota</taxon>
        <taxon>Sphingobacteriia</taxon>
        <taxon>Sphingobacteriales</taxon>
        <taxon>Sphingobacteriaceae</taxon>
        <taxon>Pseudopedobacter</taxon>
    </lineage>
</organism>
<dbReference type="Pfam" id="PF02321">
    <property type="entry name" value="OEP"/>
    <property type="match status" value="1"/>
</dbReference>
<reference evidence="2 3" key="1">
    <citation type="submission" date="2017-11" db="EMBL/GenBank/DDBJ databases">
        <title>Infants hospitalized years apart are colonized by the same room-sourced microbial strains.</title>
        <authorList>
            <person name="Brooks B."/>
            <person name="Olm M.R."/>
            <person name="Firek B.A."/>
            <person name="Baker R."/>
            <person name="Thomas B.C."/>
            <person name="Morowitz M.J."/>
            <person name="Banfield J.F."/>
        </authorList>
    </citation>
    <scope>NUCLEOTIDE SEQUENCE [LARGE SCALE GENOMIC DNA]</scope>
    <source>
        <strain evidence="2">S2_009_000_R2_76</strain>
    </source>
</reference>
<name>A0A2W5GMM5_9SPHI</name>
<comment type="caution">
    <text evidence="2">The sequence shown here is derived from an EMBL/GenBank/DDBJ whole genome shotgun (WGS) entry which is preliminary data.</text>
</comment>
<evidence type="ECO:0000256" key="1">
    <source>
        <dbReference type="ARBA" id="ARBA00007613"/>
    </source>
</evidence>
<dbReference type="Proteomes" id="UP000249645">
    <property type="component" value="Unassembled WGS sequence"/>
</dbReference>
<dbReference type="AlphaFoldDB" id="A0A2W5GMM5"/>
<dbReference type="EMBL" id="QFOI01000314">
    <property type="protein sequence ID" value="PZP44472.1"/>
    <property type="molecule type" value="Genomic_DNA"/>
</dbReference>
<dbReference type="SUPFAM" id="SSF56954">
    <property type="entry name" value="Outer membrane efflux proteins (OEP)"/>
    <property type="match status" value="1"/>
</dbReference>
<comment type="similarity">
    <text evidence="1">Belongs to the outer membrane factor (OMF) (TC 1.B.17) family.</text>
</comment>
<evidence type="ECO:0000313" key="2">
    <source>
        <dbReference type="EMBL" id="PZP44472.1"/>
    </source>
</evidence>